<evidence type="ECO:0000256" key="1">
    <source>
        <dbReference type="ARBA" id="ARBA00001953"/>
    </source>
</evidence>
<evidence type="ECO:0000256" key="6">
    <source>
        <dbReference type="PROSITE-ProRule" id="PRU00409"/>
    </source>
</evidence>
<protein>
    <submittedName>
        <fullName evidence="10">Uncharacterized protein</fullName>
    </submittedName>
</protein>
<dbReference type="CDD" id="cd06850">
    <property type="entry name" value="biotinyl_domain"/>
    <property type="match status" value="1"/>
</dbReference>
<accession>A0A7S3E894</accession>
<feature type="domain" description="Biotin carboxylation" evidence="9">
    <location>
        <begin position="5"/>
        <end position="455"/>
    </location>
</feature>
<dbReference type="InterPro" id="IPR000089">
    <property type="entry name" value="Biotin_lipoyl"/>
</dbReference>
<dbReference type="SUPFAM" id="SSF51246">
    <property type="entry name" value="Rudiment single hybrid motif"/>
    <property type="match status" value="1"/>
</dbReference>
<dbReference type="InterPro" id="IPR050856">
    <property type="entry name" value="Biotin_carboxylase_complex"/>
</dbReference>
<dbReference type="PROSITE" id="PS00188">
    <property type="entry name" value="BIOTIN"/>
    <property type="match status" value="1"/>
</dbReference>
<sequence length="677" mass="73983">MGKAGVERLLVANRGEIARRIFRTARRLGIESVAVYSDADEQAAHVSEADYAVRIGPARALDSYLNVDAILQAAKTSGADAVHPGYGFLSENSVFARACATSKLNFVGPPVDAIEKMGSKAAARQLMSDGGVPVIPGYHGEDQTDERLFAEAKSIGFPVLIKPVMGGGGKGMYIVYDENHLGEALQASRGVASSAFGDSRLLLEKFIAQSRHVEVQIFGDKHGNHVHLWERDCSVQRRHQKIIEEAPAPDLGDALRSKFGHAAVAAAKQVKYENAGTVEFIMDVSDGKREFYFLEMNTRLQVEHPVTEEITGQDLVEWQLRVARGERLPITDQAQVPCLGSAIEARIYAESPEEGFLPQAGTVRRFRFPGDPDHVRVDSGIREGDSVGVFYDPMVAKVIATGDSRGEAITRLRNTLRGSQVLGIKTNCNFVSKILSEEEFVAGTHDTSILEKKMENLLKSSDQESRPPGALLAAALTRRLVLLEHYKQISGHNAAFKSNPGFALFELPRTRVRIDGKELVVEETSEKAFQVRDGDDVIGSVVVHSWRSVGSDEFELDVSVEGVRLKWHTVQAGSEVGVYSFEKAGQLFRVDPEEEEEEELDYEDGTESSIKAPLPGLIKAVMVQVGDLVEKDDVLVNLEAMKMAHSLKSPHAGVVKHLHAAEGEIVAFGKALVSVQK</sequence>
<evidence type="ECO:0000313" key="10">
    <source>
        <dbReference type="EMBL" id="CAE0037827.1"/>
    </source>
</evidence>
<dbReference type="PROSITE" id="PS50968">
    <property type="entry name" value="BIOTINYL_LIPOYL"/>
    <property type="match status" value="1"/>
</dbReference>
<dbReference type="Pfam" id="PF02785">
    <property type="entry name" value="Biotin_carb_C"/>
    <property type="match status" value="1"/>
</dbReference>
<feature type="domain" description="Lipoyl-binding" evidence="7">
    <location>
        <begin position="601"/>
        <end position="676"/>
    </location>
</feature>
<dbReference type="PROSITE" id="PS50979">
    <property type="entry name" value="BC"/>
    <property type="match status" value="1"/>
</dbReference>
<dbReference type="FunFam" id="3.30.470.20:FF:000028">
    <property type="entry name" value="Methylcrotonoyl-CoA carboxylase subunit alpha, mitochondrial"/>
    <property type="match status" value="1"/>
</dbReference>
<dbReference type="Pfam" id="PF02786">
    <property type="entry name" value="CPSase_L_D2"/>
    <property type="match status" value="1"/>
</dbReference>
<dbReference type="EMBL" id="HBHW01007609">
    <property type="protein sequence ID" value="CAE0037827.1"/>
    <property type="molecule type" value="Transcribed_RNA"/>
</dbReference>
<name>A0A7S3E894_9RHOD</name>
<dbReference type="SUPFAM" id="SSF51230">
    <property type="entry name" value="Single hybrid motif"/>
    <property type="match status" value="1"/>
</dbReference>
<dbReference type="Pfam" id="PF00289">
    <property type="entry name" value="Biotin_carb_N"/>
    <property type="match status" value="1"/>
</dbReference>
<evidence type="ECO:0000259" key="9">
    <source>
        <dbReference type="PROSITE" id="PS50979"/>
    </source>
</evidence>
<keyword evidence="4 6" id="KW-0067">ATP-binding</keyword>
<evidence type="ECO:0000256" key="4">
    <source>
        <dbReference type="ARBA" id="ARBA00022840"/>
    </source>
</evidence>
<keyword evidence="5" id="KW-0092">Biotin</keyword>
<dbReference type="GO" id="GO:0005739">
    <property type="term" value="C:mitochondrion"/>
    <property type="evidence" value="ECO:0007669"/>
    <property type="project" value="TreeGrafter"/>
</dbReference>
<dbReference type="InterPro" id="IPR011761">
    <property type="entry name" value="ATP-grasp"/>
</dbReference>
<dbReference type="InterPro" id="IPR016185">
    <property type="entry name" value="PreATP-grasp_dom_sf"/>
</dbReference>
<dbReference type="SUPFAM" id="SSF52440">
    <property type="entry name" value="PreATP-grasp domain"/>
    <property type="match status" value="1"/>
</dbReference>
<evidence type="ECO:0000259" key="7">
    <source>
        <dbReference type="PROSITE" id="PS50968"/>
    </source>
</evidence>
<dbReference type="GO" id="GO:0004485">
    <property type="term" value="F:methylcrotonoyl-CoA carboxylase activity"/>
    <property type="evidence" value="ECO:0007669"/>
    <property type="project" value="TreeGrafter"/>
</dbReference>
<dbReference type="FunFam" id="3.40.50.20:FF:000010">
    <property type="entry name" value="Propionyl-CoA carboxylase subunit alpha"/>
    <property type="match status" value="1"/>
</dbReference>
<proteinExistence type="predicted"/>
<dbReference type="Gene3D" id="3.30.470.20">
    <property type="entry name" value="ATP-grasp fold, B domain"/>
    <property type="match status" value="1"/>
</dbReference>
<keyword evidence="2" id="KW-0436">Ligase</keyword>
<dbReference type="Gene3D" id="2.40.50.100">
    <property type="match status" value="1"/>
</dbReference>
<dbReference type="GO" id="GO:0046872">
    <property type="term" value="F:metal ion binding"/>
    <property type="evidence" value="ECO:0007669"/>
    <property type="project" value="InterPro"/>
</dbReference>
<organism evidence="10">
    <name type="scientific">Rhodosorus marinus</name>
    <dbReference type="NCBI Taxonomy" id="101924"/>
    <lineage>
        <taxon>Eukaryota</taxon>
        <taxon>Rhodophyta</taxon>
        <taxon>Stylonematophyceae</taxon>
        <taxon>Stylonematales</taxon>
        <taxon>Stylonemataceae</taxon>
        <taxon>Rhodosorus</taxon>
    </lineage>
</organism>
<evidence type="ECO:0000256" key="2">
    <source>
        <dbReference type="ARBA" id="ARBA00022598"/>
    </source>
</evidence>
<dbReference type="PROSITE" id="PS50975">
    <property type="entry name" value="ATP_GRASP"/>
    <property type="match status" value="1"/>
</dbReference>
<comment type="cofactor">
    <cofactor evidence="1">
        <name>biotin</name>
        <dbReference type="ChEBI" id="CHEBI:57586"/>
    </cofactor>
</comment>
<dbReference type="GO" id="GO:0005524">
    <property type="term" value="F:ATP binding"/>
    <property type="evidence" value="ECO:0007669"/>
    <property type="project" value="UniProtKB-UniRule"/>
</dbReference>
<feature type="domain" description="ATP-grasp" evidence="8">
    <location>
        <begin position="124"/>
        <end position="324"/>
    </location>
</feature>
<evidence type="ECO:0000256" key="3">
    <source>
        <dbReference type="ARBA" id="ARBA00022741"/>
    </source>
</evidence>
<dbReference type="Pfam" id="PF00364">
    <property type="entry name" value="Biotin_lipoyl"/>
    <property type="match status" value="1"/>
</dbReference>
<dbReference type="InterPro" id="IPR011054">
    <property type="entry name" value="Rudment_hybrid_motif"/>
</dbReference>
<dbReference type="InterPro" id="IPR005479">
    <property type="entry name" value="CPAse_ATP-bd"/>
</dbReference>
<dbReference type="SUPFAM" id="SSF56059">
    <property type="entry name" value="Glutathione synthetase ATP-binding domain-like"/>
    <property type="match status" value="1"/>
</dbReference>
<dbReference type="InterPro" id="IPR011053">
    <property type="entry name" value="Single_hybrid_motif"/>
</dbReference>
<keyword evidence="3 6" id="KW-0547">Nucleotide-binding</keyword>
<reference evidence="10" key="1">
    <citation type="submission" date="2021-01" db="EMBL/GenBank/DDBJ databases">
        <authorList>
            <person name="Corre E."/>
            <person name="Pelletier E."/>
            <person name="Niang G."/>
            <person name="Scheremetjew M."/>
            <person name="Finn R."/>
            <person name="Kale V."/>
            <person name="Holt S."/>
            <person name="Cochrane G."/>
            <person name="Meng A."/>
            <person name="Brown T."/>
            <person name="Cohen L."/>
        </authorList>
    </citation>
    <scope>NUCLEOTIDE SEQUENCE</scope>
    <source>
        <strain evidence="10">CCMP 769</strain>
    </source>
</reference>
<dbReference type="PANTHER" id="PTHR18866:SF33">
    <property type="entry name" value="METHYLCROTONOYL-COA CARBOXYLASE SUBUNIT ALPHA, MITOCHONDRIAL-RELATED"/>
    <property type="match status" value="1"/>
</dbReference>
<evidence type="ECO:0000256" key="5">
    <source>
        <dbReference type="ARBA" id="ARBA00023267"/>
    </source>
</evidence>
<dbReference type="PROSITE" id="PS00867">
    <property type="entry name" value="CPSASE_2"/>
    <property type="match status" value="1"/>
</dbReference>
<dbReference type="InterPro" id="IPR011764">
    <property type="entry name" value="Biotin_carboxylation_dom"/>
</dbReference>
<dbReference type="InterPro" id="IPR005481">
    <property type="entry name" value="BC-like_N"/>
</dbReference>
<dbReference type="AlphaFoldDB" id="A0A7S3E894"/>
<dbReference type="InterPro" id="IPR001882">
    <property type="entry name" value="Biotin_BS"/>
</dbReference>
<gene>
    <name evidence="10" type="ORF">RMAR00112_LOCUS5778</name>
</gene>
<dbReference type="SMART" id="SM00878">
    <property type="entry name" value="Biotin_carb_C"/>
    <property type="match status" value="1"/>
</dbReference>
<evidence type="ECO:0000259" key="8">
    <source>
        <dbReference type="PROSITE" id="PS50975"/>
    </source>
</evidence>
<dbReference type="InterPro" id="IPR005482">
    <property type="entry name" value="Biotin_COase_C"/>
</dbReference>
<dbReference type="PANTHER" id="PTHR18866">
    <property type="entry name" value="CARBOXYLASE:PYRUVATE/ACETYL-COA/PROPIONYL-COA CARBOXYLASE"/>
    <property type="match status" value="1"/>
</dbReference>